<dbReference type="Proteomes" id="UP001176429">
    <property type="component" value="Unassembled WGS sequence"/>
</dbReference>
<feature type="chain" id="PRO_5045919345" description="Lipoprotein" evidence="1">
    <location>
        <begin position="19"/>
        <end position="157"/>
    </location>
</feature>
<proteinExistence type="predicted"/>
<name>A0ABT9BLQ4_9BACT</name>
<accession>A0ABT9BLQ4</accession>
<gene>
    <name evidence="2" type="ORF">Q5H93_22280</name>
</gene>
<evidence type="ECO:0008006" key="4">
    <source>
        <dbReference type="Google" id="ProtNLM"/>
    </source>
</evidence>
<feature type="signal peptide" evidence="1">
    <location>
        <begin position="1"/>
        <end position="18"/>
    </location>
</feature>
<evidence type="ECO:0000256" key="1">
    <source>
        <dbReference type="SAM" id="SignalP"/>
    </source>
</evidence>
<organism evidence="2 3">
    <name type="scientific">Hymenobacter aranciens</name>
    <dbReference type="NCBI Taxonomy" id="3063996"/>
    <lineage>
        <taxon>Bacteria</taxon>
        <taxon>Pseudomonadati</taxon>
        <taxon>Bacteroidota</taxon>
        <taxon>Cytophagia</taxon>
        <taxon>Cytophagales</taxon>
        <taxon>Hymenobacteraceae</taxon>
        <taxon>Hymenobacter</taxon>
    </lineage>
</organism>
<comment type="caution">
    <text evidence="2">The sequence shown here is derived from an EMBL/GenBank/DDBJ whole genome shotgun (WGS) entry which is preliminary data.</text>
</comment>
<protein>
    <recommendedName>
        <fullName evidence="4">Lipoprotein</fullName>
    </recommendedName>
</protein>
<sequence length="157" mass="15666">MTFSTPFGRKAIALLAFAALTACSDDSDGDLVAPAKGMSWTVDGTATTANSYQPNVSGTDVILTGSAISSAAFSSVTLTLPLQTGTYNLATVGSDVKAVYVAGTGNTNGTAYYATSGTATVTSATATSYMGTFSFSGTDANGTASKTISSGKFNVTL</sequence>
<evidence type="ECO:0000313" key="2">
    <source>
        <dbReference type="EMBL" id="MDO7877483.1"/>
    </source>
</evidence>
<dbReference type="RefSeq" id="WP_305008919.1">
    <property type="nucleotide sequence ID" value="NZ_JAUQSY010000020.1"/>
</dbReference>
<reference evidence="2" key="1">
    <citation type="submission" date="2023-07" db="EMBL/GenBank/DDBJ databases">
        <authorList>
            <person name="Kim M.K."/>
        </authorList>
    </citation>
    <scope>NUCLEOTIDE SEQUENCE</scope>
    <source>
        <strain evidence="2">ASUV-10-1</strain>
    </source>
</reference>
<keyword evidence="3" id="KW-1185">Reference proteome</keyword>
<keyword evidence="1" id="KW-0732">Signal</keyword>
<evidence type="ECO:0000313" key="3">
    <source>
        <dbReference type="Proteomes" id="UP001176429"/>
    </source>
</evidence>
<dbReference type="EMBL" id="JAUQSY010000020">
    <property type="protein sequence ID" value="MDO7877483.1"/>
    <property type="molecule type" value="Genomic_DNA"/>
</dbReference>